<dbReference type="OrthoDB" id="9770517at2"/>
<reference evidence="5 6" key="1">
    <citation type="submission" date="2016-12" db="EMBL/GenBank/DDBJ databases">
        <title>Izhakiella australiana sp. nov. of genus Izhakiella isolated from Australian desert.</title>
        <authorList>
            <person name="Ji M."/>
        </authorList>
    </citation>
    <scope>NUCLEOTIDE SEQUENCE [LARGE SCALE GENOMIC DNA]</scope>
    <source>
        <strain evidence="5 6">D4N98</strain>
    </source>
</reference>
<feature type="coiled-coil region" evidence="4">
    <location>
        <begin position="211"/>
        <end position="238"/>
    </location>
</feature>
<sequence length="466" mass="51661">MKTLSPLVVCLAALLSAGCANFLKSDYQTPEVKYPASWYQGAAAGETAPFDWQAFNDPRLDGWLRQVIARNNDVAGAVLRVYRARLDEERVGIANDPGLKGSLGVNSKKQLDGSAGWRSGSDANLDTRYELDLWGKIARQRDAKAWAREASEEDLRAARLTLLSDASNNYWRIGLINQQLSVLQQSIDYAKETLRLANARYAAGGASLLDVVDAQQGMLSQENRLTALQNERLKALNQQAVLLGTAPGSPIVEPKALPTGPLPQVNVNIPVNALRHRPDISAKEWRVREALTTVDIRRSEFYPAFSLTGSLGTSSSTLIAFLHNPVGTVGANLTLPFLDWRARGVDVKIARNDYEQRVLAFKQALYKAMSSIEDALSLRHQLLEQETRLRDGLELAKKSEKLNEVRYRQGAVRISFWLDAQDKRRQAELLLDENRFDQLNNLVKIYLEFGGSATFPGADQPAGIAF</sequence>
<dbReference type="Gene3D" id="1.20.1600.10">
    <property type="entry name" value="Outer membrane efflux proteins (OEP)"/>
    <property type="match status" value="1"/>
</dbReference>
<keyword evidence="3" id="KW-0449">Lipoprotein</keyword>
<dbReference type="PANTHER" id="PTHR30203">
    <property type="entry name" value="OUTER MEMBRANE CATION EFFLUX PROTEIN"/>
    <property type="match status" value="1"/>
</dbReference>
<dbReference type="GO" id="GO:0015562">
    <property type="term" value="F:efflux transmembrane transporter activity"/>
    <property type="evidence" value="ECO:0007669"/>
    <property type="project" value="InterPro"/>
</dbReference>
<dbReference type="NCBIfam" id="TIGR01845">
    <property type="entry name" value="outer_NodT"/>
    <property type="match status" value="1"/>
</dbReference>
<feature type="signal peptide" evidence="3">
    <location>
        <begin position="1"/>
        <end position="22"/>
    </location>
</feature>
<keyword evidence="3" id="KW-0732">Signal</keyword>
<organism evidence="5 6">
    <name type="scientific">Izhakiella australiensis</name>
    <dbReference type="NCBI Taxonomy" id="1926881"/>
    <lineage>
        <taxon>Bacteria</taxon>
        <taxon>Pseudomonadati</taxon>
        <taxon>Pseudomonadota</taxon>
        <taxon>Gammaproteobacteria</taxon>
        <taxon>Enterobacterales</taxon>
        <taxon>Erwiniaceae</taxon>
        <taxon>Izhakiella</taxon>
    </lineage>
</organism>
<evidence type="ECO:0000256" key="4">
    <source>
        <dbReference type="SAM" id="Coils"/>
    </source>
</evidence>
<name>A0A1S8YD27_9GAMM</name>
<evidence type="ECO:0000313" key="6">
    <source>
        <dbReference type="Proteomes" id="UP000190667"/>
    </source>
</evidence>
<keyword evidence="3" id="KW-0564">Palmitate</keyword>
<evidence type="ECO:0000256" key="1">
    <source>
        <dbReference type="ARBA" id="ARBA00004459"/>
    </source>
</evidence>
<dbReference type="AlphaFoldDB" id="A0A1S8YD27"/>
<evidence type="ECO:0000256" key="2">
    <source>
        <dbReference type="ARBA" id="ARBA00007613"/>
    </source>
</evidence>
<dbReference type="Proteomes" id="UP000190667">
    <property type="component" value="Unassembled WGS sequence"/>
</dbReference>
<gene>
    <name evidence="5" type="ORF">BTJ39_20700</name>
</gene>
<dbReference type="PROSITE" id="PS51257">
    <property type="entry name" value="PROKAR_LIPOPROTEIN"/>
    <property type="match status" value="1"/>
</dbReference>
<dbReference type="Pfam" id="PF02321">
    <property type="entry name" value="OEP"/>
    <property type="match status" value="2"/>
</dbReference>
<dbReference type="GO" id="GO:0009279">
    <property type="term" value="C:cell outer membrane"/>
    <property type="evidence" value="ECO:0007669"/>
    <property type="project" value="UniProtKB-SubCell"/>
</dbReference>
<protein>
    <submittedName>
        <fullName evidence="5">RND transporter</fullName>
    </submittedName>
</protein>
<comment type="subcellular location">
    <subcellularLocation>
        <location evidence="1 3">Cell outer membrane</location>
        <topology evidence="1 3">Lipid-anchor</topology>
    </subcellularLocation>
</comment>
<dbReference type="Gene3D" id="2.20.200.10">
    <property type="entry name" value="Outer membrane efflux proteins (OEP)"/>
    <property type="match status" value="1"/>
</dbReference>
<accession>A0A1S8YD27</accession>
<keyword evidence="3" id="KW-1134">Transmembrane beta strand</keyword>
<dbReference type="RefSeq" id="WP_078004620.1">
    <property type="nucleotide sequence ID" value="NZ_MRUL01000022.1"/>
</dbReference>
<dbReference type="PANTHER" id="PTHR30203:SF32">
    <property type="entry name" value="CATION EFFLUX SYSTEM PROTEIN CUSC"/>
    <property type="match status" value="1"/>
</dbReference>
<dbReference type="STRING" id="1926881.BTJ39_20700"/>
<dbReference type="EMBL" id="MRUL01000022">
    <property type="protein sequence ID" value="OON37021.1"/>
    <property type="molecule type" value="Genomic_DNA"/>
</dbReference>
<proteinExistence type="inferred from homology"/>
<feature type="chain" id="PRO_5011814155" evidence="3">
    <location>
        <begin position="23"/>
        <end position="466"/>
    </location>
</feature>
<evidence type="ECO:0000313" key="5">
    <source>
        <dbReference type="EMBL" id="OON37021.1"/>
    </source>
</evidence>
<keyword evidence="3" id="KW-0812">Transmembrane</keyword>
<evidence type="ECO:0000256" key="3">
    <source>
        <dbReference type="RuleBase" id="RU362097"/>
    </source>
</evidence>
<dbReference type="InterPro" id="IPR003423">
    <property type="entry name" value="OMP_efflux"/>
</dbReference>
<keyword evidence="4" id="KW-0175">Coiled coil</keyword>
<dbReference type="SUPFAM" id="SSF56954">
    <property type="entry name" value="Outer membrane efflux proteins (OEP)"/>
    <property type="match status" value="1"/>
</dbReference>
<comment type="caution">
    <text evidence="5">The sequence shown here is derived from an EMBL/GenBank/DDBJ whole genome shotgun (WGS) entry which is preliminary data.</text>
</comment>
<keyword evidence="6" id="KW-1185">Reference proteome</keyword>
<keyword evidence="3" id="KW-0472">Membrane</keyword>
<dbReference type="InterPro" id="IPR010131">
    <property type="entry name" value="MdtP/NodT-like"/>
</dbReference>
<comment type="similarity">
    <text evidence="2 3">Belongs to the outer membrane factor (OMF) (TC 1.B.17) family.</text>
</comment>